<dbReference type="Proteomes" id="UP000433876">
    <property type="component" value="Unassembled WGS sequence"/>
</dbReference>
<evidence type="ECO:0000313" key="4">
    <source>
        <dbReference type="Proteomes" id="UP000433876"/>
    </source>
</evidence>
<keyword evidence="1" id="KW-0175">Coiled coil</keyword>
<dbReference type="EMBL" id="NMPR01000108">
    <property type="protein sequence ID" value="KAA8630298.1"/>
    <property type="molecule type" value="Genomic_DNA"/>
</dbReference>
<proteinExistence type="predicted"/>
<protein>
    <submittedName>
        <fullName evidence="3">Uncharacterized protein</fullName>
    </submittedName>
</protein>
<feature type="compositionally biased region" description="Basic and acidic residues" evidence="2">
    <location>
        <begin position="509"/>
        <end position="528"/>
    </location>
</feature>
<evidence type="ECO:0000313" key="3">
    <source>
        <dbReference type="EMBL" id="KAA8630298.1"/>
    </source>
</evidence>
<feature type="compositionally biased region" description="Polar residues" evidence="2">
    <location>
        <begin position="422"/>
        <end position="438"/>
    </location>
</feature>
<dbReference type="OMA" id="FSQRRAF"/>
<evidence type="ECO:0000256" key="1">
    <source>
        <dbReference type="SAM" id="Coils"/>
    </source>
</evidence>
<feature type="region of interest" description="Disordered" evidence="2">
    <location>
        <begin position="411"/>
        <end position="438"/>
    </location>
</feature>
<comment type="caution">
    <text evidence="3">The sequence shown here is derived from an EMBL/GenBank/DDBJ whole genome shotgun (WGS) entry which is preliminary data.</text>
</comment>
<dbReference type="AlphaFoldDB" id="A0A8S8ZLW4"/>
<gene>
    <name evidence="3" type="ORF">SMACR_05442</name>
</gene>
<evidence type="ECO:0000256" key="2">
    <source>
        <dbReference type="SAM" id="MobiDB-lite"/>
    </source>
</evidence>
<reference evidence="3 4" key="1">
    <citation type="submission" date="2017-07" db="EMBL/GenBank/DDBJ databases">
        <title>Genome sequence of the Sordaria macrospora wild type strain R19027.</title>
        <authorList>
            <person name="Nowrousian M."/>
            <person name="Teichert I."/>
            <person name="Kueck U."/>
        </authorList>
    </citation>
    <scope>NUCLEOTIDE SEQUENCE [LARGE SCALE GENOMIC DNA]</scope>
    <source>
        <strain evidence="3 4">R19027</strain>
        <tissue evidence="3">Mycelium</tissue>
    </source>
</reference>
<name>A0A8S8ZLW4_SORMA</name>
<accession>A0A8S8ZLW4</accession>
<feature type="coiled-coil region" evidence="1">
    <location>
        <begin position="292"/>
        <end position="319"/>
    </location>
</feature>
<organism evidence="3 4">
    <name type="scientific">Sordaria macrospora</name>
    <dbReference type="NCBI Taxonomy" id="5147"/>
    <lineage>
        <taxon>Eukaryota</taxon>
        <taxon>Fungi</taxon>
        <taxon>Dikarya</taxon>
        <taxon>Ascomycota</taxon>
        <taxon>Pezizomycotina</taxon>
        <taxon>Sordariomycetes</taxon>
        <taxon>Sordariomycetidae</taxon>
        <taxon>Sordariales</taxon>
        <taxon>Sordariaceae</taxon>
        <taxon>Sordaria</taxon>
    </lineage>
</organism>
<feature type="region of interest" description="Disordered" evidence="2">
    <location>
        <begin position="490"/>
        <end position="557"/>
    </location>
</feature>
<sequence length="592" mass="66339">MADDLLYLSSLTVSRDKQLAQQLDDIRLKCISQHGSFQRPNNASGAQPSLAALTTTKPSPQRKYLVTCPDCYRKALDLVRARYHQSRAGAGAGGEWCARRRSFLREIDNMLAGAKEYQVDPRTIDDRVQAERDSWYLEVVQSSLLRLLPTVIGKLDDAVPSEDADPAAVVAKDAIVERIEELQQAKQGARSHQNVLRLAKDIEKLLKGAKEEDGDTAMGGMDDGFPPEFSAAETTDEDRVAIMRKAFASTVVGGSDEKNLQGSQKKYFDMFQDKGTPLGQAIDRILDDRKEAKGAQAKIDNVKKRLEELKRARAAYELQKTKKASISEHKVPEELYNVPACQNCGQPPNTRDFLTCPICMVLAQKGVRERQTVWCSSECNTEGLPSHIETDHECASKDDCVQVNPLRHSHQHYDPDQDINMDGTSTVASSPVDSDPNASSPVCFCRECLTTLKCESVFCSLRCYDLNFQGHRENTHMPARRRLKQFVTDRQHLEYFPMPPLSSSSGPSMRDRDRDRGDRGDYRNRGSNKDNNNNNDDERNNGPNSGGGFSSDNPPLLQTRTRYKARNIKDHVIPFDEAISNWEEANQVKAQI</sequence>
<dbReference type="VEuPathDB" id="FungiDB:SMAC_05442"/>